<accession>A0A5S4ETF1</accession>
<evidence type="ECO:0000313" key="1">
    <source>
        <dbReference type="EMBL" id="TMQ78725.1"/>
    </source>
</evidence>
<evidence type="ECO:0000313" key="2">
    <source>
        <dbReference type="Proteomes" id="UP000306324"/>
    </source>
</evidence>
<dbReference type="AlphaFoldDB" id="A0A5S4ETF1"/>
<proteinExistence type="predicted"/>
<gene>
    <name evidence="1" type="ORF">ACCUM_0847</name>
</gene>
<sequence length="46" mass="5338">MDPIREMLICWGSSRFSSREKISLLLVMRAKAFSYLSFPAYTQFCG</sequence>
<dbReference type="EMBL" id="SWAD01000003">
    <property type="protein sequence ID" value="TMQ78725.1"/>
    <property type="molecule type" value="Genomic_DNA"/>
</dbReference>
<name>A0A5S4ETF1_9PROT</name>
<comment type="caution">
    <text evidence="1">The sequence shown here is derived from an EMBL/GenBank/DDBJ whole genome shotgun (WGS) entry which is preliminary data.</text>
</comment>
<organism evidence="1 2">
    <name type="scientific">Candidatus Accumulibacter phosphatis</name>
    <dbReference type="NCBI Taxonomy" id="327160"/>
    <lineage>
        <taxon>Bacteria</taxon>
        <taxon>Pseudomonadati</taxon>
        <taxon>Pseudomonadota</taxon>
        <taxon>Betaproteobacteria</taxon>
        <taxon>Candidatus Accumulibacter</taxon>
    </lineage>
</organism>
<protein>
    <submittedName>
        <fullName evidence="1">Uncharacterized protein</fullName>
    </submittedName>
</protein>
<reference evidence="1 2" key="1">
    <citation type="submission" date="2019-04" db="EMBL/GenBank/DDBJ databases">
        <title>A novel phosphate-accumulating bacterium identified in bioreactor for phosphate removal from wastewater.</title>
        <authorList>
            <person name="Kotlyarov R.Y."/>
            <person name="Beletsky A.V."/>
            <person name="Kallistova A.Y."/>
            <person name="Dorofeev A.G."/>
            <person name="Nikolaev Y.Y."/>
            <person name="Pimenov N.V."/>
            <person name="Ravin N.V."/>
            <person name="Mardanov A.V."/>
        </authorList>
    </citation>
    <scope>NUCLEOTIDE SEQUENCE [LARGE SCALE GENOMIC DNA]</scope>
    <source>
        <strain evidence="1 2">Bin19</strain>
    </source>
</reference>
<dbReference type="Proteomes" id="UP000306324">
    <property type="component" value="Unassembled WGS sequence"/>
</dbReference>
<keyword evidence="2" id="KW-1185">Reference proteome</keyword>